<organism evidence="1">
    <name type="scientific">Anguilla anguilla</name>
    <name type="common">European freshwater eel</name>
    <name type="synonym">Muraena anguilla</name>
    <dbReference type="NCBI Taxonomy" id="7936"/>
    <lineage>
        <taxon>Eukaryota</taxon>
        <taxon>Metazoa</taxon>
        <taxon>Chordata</taxon>
        <taxon>Craniata</taxon>
        <taxon>Vertebrata</taxon>
        <taxon>Euteleostomi</taxon>
        <taxon>Actinopterygii</taxon>
        <taxon>Neopterygii</taxon>
        <taxon>Teleostei</taxon>
        <taxon>Anguilliformes</taxon>
        <taxon>Anguillidae</taxon>
        <taxon>Anguilla</taxon>
    </lineage>
</organism>
<protein>
    <submittedName>
        <fullName evidence="1">Uncharacterized protein</fullName>
    </submittedName>
</protein>
<dbReference type="AlphaFoldDB" id="A0A0E9W5X4"/>
<name>A0A0E9W5X4_ANGAN</name>
<accession>A0A0E9W5X4</accession>
<reference evidence="1" key="2">
    <citation type="journal article" date="2015" name="Fish Shellfish Immunol.">
        <title>Early steps in the European eel (Anguilla anguilla)-Vibrio vulnificus interaction in the gills: Role of the RtxA13 toxin.</title>
        <authorList>
            <person name="Callol A."/>
            <person name="Pajuelo D."/>
            <person name="Ebbesson L."/>
            <person name="Teles M."/>
            <person name="MacKenzie S."/>
            <person name="Amaro C."/>
        </authorList>
    </citation>
    <scope>NUCLEOTIDE SEQUENCE</scope>
</reference>
<sequence>MDSCLKINCSDNLSHSKKKGHDIN</sequence>
<dbReference type="EMBL" id="GBXM01023582">
    <property type="protein sequence ID" value="JAH84995.1"/>
    <property type="molecule type" value="Transcribed_RNA"/>
</dbReference>
<evidence type="ECO:0000313" key="1">
    <source>
        <dbReference type="EMBL" id="JAH84995.1"/>
    </source>
</evidence>
<reference evidence="1" key="1">
    <citation type="submission" date="2014-11" db="EMBL/GenBank/DDBJ databases">
        <authorList>
            <person name="Amaro Gonzalez C."/>
        </authorList>
    </citation>
    <scope>NUCLEOTIDE SEQUENCE</scope>
</reference>
<proteinExistence type="predicted"/>